<protein>
    <recommendedName>
        <fullName evidence="4 9">N-(5'-phosphoribosyl)anthranilate isomerase</fullName>
        <shortName evidence="9">PRAI</shortName>
        <ecNumber evidence="3 9">5.3.1.24</ecNumber>
    </recommendedName>
</protein>
<evidence type="ECO:0000313" key="12">
    <source>
        <dbReference type="EMBL" id="QER66689.1"/>
    </source>
</evidence>
<dbReference type="KEGG" id="lnn:F0161_01605"/>
<gene>
    <name evidence="9" type="primary">trpF</name>
    <name evidence="12" type="ORF">F0161_01605</name>
</gene>
<dbReference type="SUPFAM" id="SSF51366">
    <property type="entry name" value="Ribulose-phoshate binding barrel"/>
    <property type="match status" value="1"/>
</dbReference>
<evidence type="ECO:0000256" key="7">
    <source>
        <dbReference type="ARBA" id="ARBA00023141"/>
    </source>
</evidence>
<name>A0A5P1X1Z5_9LACO</name>
<dbReference type="UniPathway" id="UPA00035">
    <property type="reaction ID" value="UER00042"/>
</dbReference>
<evidence type="ECO:0000256" key="3">
    <source>
        <dbReference type="ARBA" id="ARBA00012572"/>
    </source>
</evidence>
<dbReference type="RefSeq" id="WP_150203372.1">
    <property type="nucleotide sequence ID" value="NZ_CP043939.1"/>
</dbReference>
<evidence type="ECO:0000256" key="9">
    <source>
        <dbReference type="HAMAP-Rule" id="MF_00135"/>
    </source>
</evidence>
<organism evidence="12 13">
    <name type="scientific">Paucilactobacillus nenjiangensis</name>
    <dbReference type="NCBI Taxonomy" id="1296540"/>
    <lineage>
        <taxon>Bacteria</taxon>
        <taxon>Bacillati</taxon>
        <taxon>Bacillota</taxon>
        <taxon>Bacilli</taxon>
        <taxon>Lactobacillales</taxon>
        <taxon>Lactobacillaceae</taxon>
        <taxon>Paucilactobacillus</taxon>
    </lineage>
</organism>
<dbReference type="InterPro" id="IPR013785">
    <property type="entry name" value="Aldolase_TIM"/>
</dbReference>
<evidence type="ECO:0000256" key="8">
    <source>
        <dbReference type="ARBA" id="ARBA00023235"/>
    </source>
</evidence>
<keyword evidence="8 9" id="KW-0413">Isomerase</keyword>
<dbReference type="EMBL" id="CP043939">
    <property type="protein sequence ID" value="QER66689.1"/>
    <property type="molecule type" value="Genomic_DNA"/>
</dbReference>
<evidence type="ECO:0000313" key="13">
    <source>
        <dbReference type="Proteomes" id="UP000325295"/>
    </source>
</evidence>
<evidence type="ECO:0000259" key="11">
    <source>
        <dbReference type="Pfam" id="PF00697"/>
    </source>
</evidence>
<dbReference type="Gene3D" id="3.20.20.70">
    <property type="entry name" value="Aldolase class I"/>
    <property type="match status" value="1"/>
</dbReference>
<feature type="region of interest" description="Disordered" evidence="10">
    <location>
        <begin position="169"/>
        <end position="192"/>
    </location>
</feature>
<comment type="similarity">
    <text evidence="9">Belongs to the TrpF family.</text>
</comment>
<comment type="catalytic activity">
    <reaction evidence="1 9">
        <text>N-(5-phospho-beta-D-ribosyl)anthranilate = 1-(2-carboxyphenylamino)-1-deoxy-D-ribulose 5-phosphate</text>
        <dbReference type="Rhea" id="RHEA:21540"/>
        <dbReference type="ChEBI" id="CHEBI:18277"/>
        <dbReference type="ChEBI" id="CHEBI:58613"/>
        <dbReference type="EC" id="5.3.1.24"/>
    </reaction>
</comment>
<reference evidence="12 13" key="1">
    <citation type="submission" date="2019-09" db="EMBL/GenBank/DDBJ databases">
        <title>Complete Genome Sequence of Lactobacillus nenjiangensis SH-Y15, isolated from sauerkraut.</title>
        <authorList>
            <person name="Yang H."/>
        </authorList>
    </citation>
    <scope>NUCLEOTIDE SEQUENCE [LARGE SCALE GENOMIC DNA]</scope>
    <source>
        <strain evidence="12 13">SH-Y15</strain>
    </source>
</reference>
<keyword evidence="6 9" id="KW-0822">Tryptophan biosynthesis</keyword>
<dbReference type="AlphaFoldDB" id="A0A5P1X1Z5"/>
<dbReference type="EC" id="5.3.1.24" evidence="3 9"/>
<evidence type="ECO:0000256" key="10">
    <source>
        <dbReference type="SAM" id="MobiDB-lite"/>
    </source>
</evidence>
<evidence type="ECO:0000256" key="5">
    <source>
        <dbReference type="ARBA" id="ARBA00022605"/>
    </source>
</evidence>
<dbReference type="OrthoDB" id="9786954at2"/>
<dbReference type="HAMAP" id="MF_00135">
    <property type="entry name" value="PRAI"/>
    <property type="match status" value="1"/>
</dbReference>
<dbReference type="InterPro" id="IPR011060">
    <property type="entry name" value="RibuloseP-bd_barrel"/>
</dbReference>
<feature type="domain" description="N-(5'phosphoribosyl) anthranilate isomerase (PRAI)" evidence="11">
    <location>
        <begin position="4"/>
        <end position="187"/>
    </location>
</feature>
<dbReference type="Pfam" id="PF00697">
    <property type="entry name" value="PRAI"/>
    <property type="match status" value="1"/>
</dbReference>
<dbReference type="GO" id="GO:0004640">
    <property type="term" value="F:phosphoribosylanthranilate isomerase activity"/>
    <property type="evidence" value="ECO:0007669"/>
    <property type="project" value="UniProtKB-UniRule"/>
</dbReference>
<evidence type="ECO:0000256" key="4">
    <source>
        <dbReference type="ARBA" id="ARBA00022272"/>
    </source>
</evidence>
<dbReference type="PANTHER" id="PTHR42894:SF1">
    <property type="entry name" value="N-(5'-PHOSPHORIBOSYL)ANTHRANILATE ISOMERASE"/>
    <property type="match status" value="1"/>
</dbReference>
<keyword evidence="7 9" id="KW-0057">Aromatic amino acid biosynthesis</keyword>
<proteinExistence type="inferred from homology"/>
<dbReference type="InterPro" id="IPR044643">
    <property type="entry name" value="TrpF_fam"/>
</dbReference>
<evidence type="ECO:0000256" key="2">
    <source>
        <dbReference type="ARBA" id="ARBA00004664"/>
    </source>
</evidence>
<dbReference type="PANTHER" id="PTHR42894">
    <property type="entry name" value="N-(5'-PHOSPHORIBOSYL)ANTHRANILATE ISOMERASE"/>
    <property type="match status" value="1"/>
</dbReference>
<keyword evidence="13" id="KW-1185">Reference proteome</keyword>
<dbReference type="CDD" id="cd00405">
    <property type="entry name" value="PRAI"/>
    <property type="match status" value="1"/>
</dbReference>
<dbReference type="InterPro" id="IPR001240">
    <property type="entry name" value="PRAI_dom"/>
</dbReference>
<comment type="pathway">
    <text evidence="2 9">Amino-acid biosynthesis; L-tryptophan biosynthesis; L-tryptophan from chorismate: step 3/5.</text>
</comment>
<dbReference type="GO" id="GO:0000162">
    <property type="term" value="P:L-tryptophan biosynthetic process"/>
    <property type="evidence" value="ECO:0007669"/>
    <property type="project" value="UniProtKB-UniRule"/>
</dbReference>
<evidence type="ECO:0000256" key="6">
    <source>
        <dbReference type="ARBA" id="ARBA00022822"/>
    </source>
</evidence>
<evidence type="ECO:0000256" key="1">
    <source>
        <dbReference type="ARBA" id="ARBA00001164"/>
    </source>
</evidence>
<keyword evidence="5 9" id="KW-0028">Amino-acid biosynthesis</keyword>
<sequence>MAKAKICGLMRLEDIEAVNNAHPEMAGFVFADSRRQISVPTAQNFRTHLDNDIKTVGVFVEPDMKKIEQLAKEKTVSVIQIHGKQNQETVTKIQALGLQVTQVIHPGEELITKPDYVMYDGQNPGSGQLINWTQIKKPDQPVFLAGGLTPENVAKAIQAIQPDFVDVSSGVETDQQKDSAKISKFTQEAHNG</sequence>
<dbReference type="Proteomes" id="UP000325295">
    <property type="component" value="Chromosome"/>
</dbReference>
<accession>A0A5P1X1Z5</accession>